<dbReference type="Pfam" id="PF13432">
    <property type="entry name" value="TPR_16"/>
    <property type="match status" value="1"/>
</dbReference>
<keyword evidence="4" id="KW-0812">Transmembrane</keyword>
<feature type="region of interest" description="Disordered" evidence="3">
    <location>
        <begin position="223"/>
        <end position="284"/>
    </location>
</feature>
<name>A0A4R6SEI4_9FIRM</name>
<evidence type="ECO:0000256" key="3">
    <source>
        <dbReference type="SAM" id="MobiDB-lite"/>
    </source>
</evidence>
<keyword evidence="1" id="KW-0802">TPR repeat</keyword>
<dbReference type="SUPFAM" id="SSF48452">
    <property type="entry name" value="TPR-like"/>
    <property type="match status" value="2"/>
</dbReference>
<keyword evidence="4" id="KW-1133">Transmembrane helix</keyword>
<dbReference type="InterPro" id="IPR019734">
    <property type="entry name" value="TPR_rpt"/>
</dbReference>
<feature type="repeat" description="TPR" evidence="1">
    <location>
        <begin position="38"/>
        <end position="71"/>
    </location>
</feature>
<sequence length="457" mass="53420">MNKNNAHYKEAMNLIKNNNVSDAIDELKLCLKFNSKSVSVLNLLGLAYYLKCRFDKAEKTWRKSLSLKKDKNKARDYLELITKQDFKEIRKEYKNILFSDEAEKNQKIKFLKKLIEEYDELIEPYVILGLLYKKEENYEEALKYFYQAYELDSGNQNIKNYIMQCEAEDKESSAFNFQSKTNKRSALIAGVIAVVLFVVFLNLSGFSPLNWIESNIRGFEFAEPADKEDSKETTDKLSSNQTADSGAVESSQLEAGSNSSQTNEAGDNSAENNRSKEDKMEGSSSEILNEMNLLEYQNSSALISIEEMREIKERERERDKLEEANTFLEEGTEQQLFNLGMDYFSRQDYQDAADIFNSIYNLTETDYLRRESLFLLARSHEKMDNYQSAEHFYRIYLNEYGESNYYDEALYNLGLMLNRAGKEEESRKVLKRLREEKPYSEYNNSHVYDILNKNDEN</sequence>
<dbReference type="InterPro" id="IPR011990">
    <property type="entry name" value="TPR-like_helical_dom_sf"/>
</dbReference>
<dbReference type="Pfam" id="PF13181">
    <property type="entry name" value="TPR_8"/>
    <property type="match status" value="1"/>
</dbReference>
<keyword evidence="2" id="KW-0175">Coiled coil</keyword>
<protein>
    <submittedName>
        <fullName evidence="5">TolA-binding protein</fullName>
    </submittedName>
</protein>
<feature type="compositionally biased region" description="Basic and acidic residues" evidence="3">
    <location>
        <begin position="224"/>
        <end position="235"/>
    </location>
</feature>
<evidence type="ECO:0000313" key="6">
    <source>
        <dbReference type="Proteomes" id="UP000295176"/>
    </source>
</evidence>
<feature type="coiled-coil region" evidence="2">
    <location>
        <begin position="304"/>
        <end position="331"/>
    </location>
</feature>
<feature type="compositionally biased region" description="Polar residues" evidence="3">
    <location>
        <begin position="236"/>
        <end position="272"/>
    </location>
</feature>
<dbReference type="PROSITE" id="PS50005">
    <property type="entry name" value="TPR"/>
    <property type="match status" value="3"/>
</dbReference>
<evidence type="ECO:0000256" key="1">
    <source>
        <dbReference type="PROSITE-ProRule" id="PRU00339"/>
    </source>
</evidence>
<reference evidence="5 6" key="1">
    <citation type="submission" date="2019-03" db="EMBL/GenBank/DDBJ databases">
        <title>Subsurface microbial communities from deep shales in Ohio and West Virginia, USA.</title>
        <authorList>
            <person name="Wrighton K."/>
        </authorList>
    </citation>
    <scope>NUCLEOTIDE SEQUENCE [LARGE SCALE GENOMIC DNA]</scope>
    <source>
        <strain evidence="5 6">MSL 7</strain>
    </source>
</reference>
<comment type="caution">
    <text evidence="5">The sequence shown here is derived from an EMBL/GenBank/DDBJ whole genome shotgun (WGS) entry which is preliminary data.</text>
</comment>
<evidence type="ECO:0000313" key="5">
    <source>
        <dbReference type="EMBL" id="TDP98312.1"/>
    </source>
</evidence>
<dbReference type="AlphaFoldDB" id="A0A4R6SEI4"/>
<feature type="repeat" description="TPR" evidence="1">
    <location>
        <begin position="333"/>
        <end position="366"/>
    </location>
</feature>
<dbReference type="Gene3D" id="1.25.40.10">
    <property type="entry name" value="Tetratricopeptide repeat domain"/>
    <property type="match status" value="3"/>
</dbReference>
<evidence type="ECO:0000256" key="2">
    <source>
        <dbReference type="SAM" id="Coils"/>
    </source>
</evidence>
<dbReference type="PROSITE" id="PS50293">
    <property type="entry name" value="TPR_REGION"/>
    <property type="match status" value="1"/>
</dbReference>
<dbReference type="RefSeq" id="WP_133529946.1">
    <property type="nucleotide sequence ID" value="NZ_SNXX01000005.1"/>
</dbReference>
<gene>
    <name evidence="5" type="ORF">C7957_105111</name>
</gene>
<keyword evidence="4" id="KW-0472">Membrane</keyword>
<evidence type="ECO:0000256" key="4">
    <source>
        <dbReference type="SAM" id="Phobius"/>
    </source>
</evidence>
<accession>A0A4R6SEI4</accession>
<dbReference type="Proteomes" id="UP000295176">
    <property type="component" value="Unassembled WGS sequence"/>
</dbReference>
<organism evidence="5 6">
    <name type="scientific">Halanaerobium saccharolyticum</name>
    <dbReference type="NCBI Taxonomy" id="43595"/>
    <lineage>
        <taxon>Bacteria</taxon>
        <taxon>Bacillati</taxon>
        <taxon>Bacillota</taxon>
        <taxon>Clostridia</taxon>
        <taxon>Halanaerobiales</taxon>
        <taxon>Halanaerobiaceae</taxon>
        <taxon>Halanaerobium</taxon>
    </lineage>
</organism>
<dbReference type="EMBL" id="SNXX01000005">
    <property type="protein sequence ID" value="TDP98312.1"/>
    <property type="molecule type" value="Genomic_DNA"/>
</dbReference>
<proteinExistence type="predicted"/>
<feature type="repeat" description="TPR" evidence="1">
    <location>
        <begin position="122"/>
        <end position="155"/>
    </location>
</feature>
<feature type="transmembrane region" description="Helical" evidence="4">
    <location>
        <begin position="186"/>
        <end position="206"/>
    </location>
</feature>
<dbReference type="SMART" id="SM00028">
    <property type="entry name" value="TPR"/>
    <property type="match status" value="6"/>
</dbReference>